<keyword evidence="6 11" id="KW-0401">Integrin</keyword>
<comment type="caution">
    <text evidence="13">The sequence shown here is derived from an EMBL/GenBank/DDBJ whole genome shotgun (WGS) entry which is preliminary data.</text>
</comment>
<evidence type="ECO:0000256" key="9">
    <source>
        <dbReference type="ARBA" id="ARBA00023180"/>
    </source>
</evidence>
<dbReference type="PRINTS" id="PR01185">
    <property type="entry name" value="INTEGRINA"/>
</dbReference>
<dbReference type="PROSITE" id="PS51257">
    <property type="entry name" value="PROKAR_LIPOPROTEIN"/>
    <property type="match status" value="1"/>
</dbReference>
<dbReference type="AlphaFoldDB" id="A0ABD0Z7H9"/>
<reference evidence="13 14" key="1">
    <citation type="submission" date="2024-07" db="EMBL/GenBank/DDBJ databases">
        <title>Chromosome-level genome assembly of the water stick insect Ranatra chinensis (Heteroptera: Nepidae).</title>
        <authorList>
            <person name="Liu X."/>
        </authorList>
    </citation>
    <scope>NUCLEOTIDE SEQUENCE [LARGE SCALE GENOMIC DNA]</scope>
    <source>
        <strain evidence="13">Cailab_2021Rc</strain>
        <tissue evidence="13">Muscle</tissue>
    </source>
</reference>
<dbReference type="InterPro" id="IPR013517">
    <property type="entry name" value="FG-GAP"/>
</dbReference>
<dbReference type="Proteomes" id="UP001558652">
    <property type="component" value="Unassembled WGS sequence"/>
</dbReference>
<dbReference type="GO" id="GO:0007229">
    <property type="term" value="P:integrin-mediated signaling pathway"/>
    <property type="evidence" value="ECO:0007669"/>
    <property type="project" value="UniProtKB-KW"/>
</dbReference>
<dbReference type="Pfam" id="PF08441">
    <property type="entry name" value="Integrin_A_Ig_1"/>
    <property type="match status" value="1"/>
</dbReference>
<feature type="domain" description="Integrin alpha first immunoglubulin-like" evidence="12">
    <location>
        <begin position="559"/>
        <end position="652"/>
    </location>
</feature>
<dbReference type="Gene3D" id="2.60.40.1460">
    <property type="entry name" value="Integrin domains. Chain A, domain 2"/>
    <property type="match status" value="1"/>
</dbReference>
<keyword evidence="4" id="KW-0677">Repeat</keyword>
<gene>
    <name evidence="13" type="ORF">AAG570_009899</name>
</gene>
<keyword evidence="14" id="KW-1185">Reference proteome</keyword>
<dbReference type="Gene3D" id="2.130.10.130">
    <property type="entry name" value="Integrin alpha, N-terminal"/>
    <property type="match status" value="2"/>
</dbReference>
<dbReference type="Pfam" id="PF01839">
    <property type="entry name" value="FG-GAP"/>
    <property type="match status" value="1"/>
</dbReference>
<comment type="subcellular location">
    <subcellularLocation>
        <location evidence="1 11">Membrane</location>
        <topology evidence="1 11">Single-pass type I membrane protein</topology>
    </subcellularLocation>
</comment>
<dbReference type="SUPFAM" id="SSF69179">
    <property type="entry name" value="Integrin domains"/>
    <property type="match status" value="1"/>
</dbReference>
<sequence>MHRGPYEGFRTGRIGFCLADLHSCIPYALSVLGSCYKLFVMRIWLGKHVSALGRHLQRVIAVAQEKTSNYLNKKQETPEIAWWFKGWTEEDRYNAIEVSSKFGVEKFEFFVKDLSGLWGYDVGMKSVVWRRIRVQRGSRILDWKGRPRSDMATTLKSNPLASTAMPAFHVSIGTVRWLLVLIFLVGCVRADSAYGSYFDTSAPIVKRGTSGSYFGFSLAQYRTTTDGGDSKNWLLVGAPLGEGNNSVGEVWRCPVTTADDDCEQLRIGDDLASETLKAGQWLGSTVCAHRFLDDNYFAPGLCYTLKGDFQFEELWKPCKRAYYNEFEDGFCQFGTSGMIADDGTVIVGSPGSAVWKGAAFSFTTDNDLTLSDNYVYQTNNWDLQSYSYEGMAVTASSLFGNSTVYITGVPRGKGNYGMVRLYEKVRKKAPEVSSLETMMYIVGEQFGSQFGYELATADIDGNEFGISIANLGDLNGDGCEDIAVGSPYNNDAGIVYIYTGSEGGTLNLAQVISGKKYGLSYFGYSLSGGLDTDENDSGDLLVGDYESSTVLLFRSRIIYNVNAVVNKEKLSQIDPNHKNCIFGGHKSACFSVDVCFEIEDNWNPRTINLTYLIEADFKRPVKRVWFSGTEKDNLLSTIELNVKESSAEKCLCKNLLGRARAHVGGGEWRDRLVEFGFEISWHAAGGRALLCEF</sequence>
<dbReference type="SUPFAM" id="SSF69318">
    <property type="entry name" value="Integrin alpha N-terminal domain"/>
    <property type="match status" value="1"/>
</dbReference>
<dbReference type="SMART" id="SM00191">
    <property type="entry name" value="Int_alpha"/>
    <property type="match status" value="3"/>
</dbReference>
<dbReference type="InterPro" id="IPR028994">
    <property type="entry name" value="Integrin_alpha_N"/>
</dbReference>
<evidence type="ECO:0000256" key="2">
    <source>
        <dbReference type="ARBA" id="ARBA00008054"/>
    </source>
</evidence>
<keyword evidence="5 11" id="KW-0130">Cell adhesion</keyword>
<dbReference type="PANTHER" id="PTHR23220">
    <property type="entry name" value="INTEGRIN ALPHA"/>
    <property type="match status" value="1"/>
</dbReference>
<accession>A0ABD0Z7H9</accession>
<dbReference type="EMBL" id="JBFDAA010000004">
    <property type="protein sequence ID" value="KAL1138208.1"/>
    <property type="molecule type" value="Genomic_DNA"/>
</dbReference>
<feature type="repeat" description="FG-GAP" evidence="10">
    <location>
        <begin position="319"/>
        <end position="371"/>
    </location>
</feature>
<keyword evidence="7" id="KW-0472">Membrane</keyword>
<dbReference type="InterPro" id="IPR013649">
    <property type="entry name" value="Integrin_alpha_Ig-like_1"/>
</dbReference>
<dbReference type="GO" id="GO:0031589">
    <property type="term" value="P:cell-substrate adhesion"/>
    <property type="evidence" value="ECO:0007669"/>
    <property type="project" value="UniProtKB-ARBA"/>
</dbReference>
<protein>
    <recommendedName>
        <fullName evidence="12">Integrin alpha first immunoglubulin-like domain-containing protein</fullName>
    </recommendedName>
</protein>
<dbReference type="InterPro" id="IPR032695">
    <property type="entry name" value="Integrin_dom_sf"/>
</dbReference>
<evidence type="ECO:0000256" key="6">
    <source>
        <dbReference type="ARBA" id="ARBA00023037"/>
    </source>
</evidence>
<feature type="repeat" description="FG-GAP" evidence="10">
    <location>
        <begin position="200"/>
        <end position="262"/>
    </location>
</feature>
<proteinExistence type="inferred from homology"/>
<evidence type="ECO:0000256" key="1">
    <source>
        <dbReference type="ARBA" id="ARBA00004479"/>
    </source>
</evidence>
<evidence type="ECO:0000256" key="11">
    <source>
        <dbReference type="RuleBase" id="RU003762"/>
    </source>
</evidence>
<dbReference type="PANTHER" id="PTHR23220:SF122">
    <property type="entry name" value="INTEGRIN ALPHA-PS1"/>
    <property type="match status" value="1"/>
</dbReference>
<evidence type="ECO:0000259" key="12">
    <source>
        <dbReference type="Pfam" id="PF08441"/>
    </source>
</evidence>
<feature type="repeat" description="FG-GAP" evidence="10">
    <location>
        <begin position="510"/>
        <end position="570"/>
    </location>
</feature>
<dbReference type="GO" id="GO:0016020">
    <property type="term" value="C:membrane"/>
    <property type="evidence" value="ECO:0007669"/>
    <property type="project" value="UniProtKB-SubCell"/>
</dbReference>
<dbReference type="InterPro" id="IPR000413">
    <property type="entry name" value="Integrin_alpha"/>
</dbReference>
<dbReference type="PROSITE" id="PS51470">
    <property type="entry name" value="FG_GAP"/>
    <property type="match status" value="4"/>
</dbReference>
<evidence type="ECO:0000256" key="3">
    <source>
        <dbReference type="ARBA" id="ARBA00022729"/>
    </source>
</evidence>
<evidence type="ECO:0000256" key="8">
    <source>
        <dbReference type="ARBA" id="ARBA00023170"/>
    </source>
</evidence>
<evidence type="ECO:0000256" key="10">
    <source>
        <dbReference type="PROSITE-ProRule" id="PRU00803"/>
    </source>
</evidence>
<evidence type="ECO:0000256" key="5">
    <source>
        <dbReference type="ARBA" id="ARBA00022889"/>
    </source>
</evidence>
<feature type="repeat" description="FG-GAP" evidence="10">
    <location>
        <begin position="436"/>
        <end position="507"/>
    </location>
</feature>
<evidence type="ECO:0000313" key="13">
    <source>
        <dbReference type="EMBL" id="KAL1138208.1"/>
    </source>
</evidence>
<dbReference type="InterPro" id="IPR013519">
    <property type="entry name" value="Int_alpha_beta-p"/>
</dbReference>
<comment type="similarity">
    <text evidence="2 11">Belongs to the integrin alpha chain family.</text>
</comment>
<keyword evidence="8 11" id="KW-0675">Receptor</keyword>
<name>A0ABD0Z7H9_9HEMI</name>
<evidence type="ECO:0000256" key="7">
    <source>
        <dbReference type="ARBA" id="ARBA00023136"/>
    </source>
</evidence>
<keyword evidence="3" id="KW-0732">Signal</keyword>
<dbReference type="GO" id="GO:0048513">
    <property type="term" value="P:animal organ development"/>
    <property type="evidence" value="ECO:0007669"/>
    <property type="project" value="UniProtKB-ARBA"/>
</dbReference>
<organism evidence="13 14">
    <name type="scientific">Ranatra chinensis</name>
    <dbReference type="NCBI Taxonomy" id="642074"/>
    <lineage>
        <taxon>Eukaryota</taxon>
        <taxon>Metazoa</taxon>
        <taxon>Ecdysozoa</taxon>
        <taxon>Arthropoda</taxon>
        <taxon>Hexapoda</taxon>
        <taxon>Insecta</taxon>
        <taxon>Pterygota</taxon>
        <taxon>Neoptera</taxon>
        <taxon>Paraneoptera</taxon>
        <taxon>Hemiptera</taxon>
        <taxon>Heteroptera</taxon>
        <taxon>Panheteroptera</taxon>
        <taxon>Nepomorpha</taxon>
        <taxon>Nepidae</taxon>
        <taxon>Ranatrinae</taxon>
        <taxon>Ranatra</taxon>
    </lineage>
</organism>
<keyword evidence="9" id="KW-0325">Glycoprotein</keyword>
<evidence type="ECO:0000256" key="4">
    <source>
        <dbReference type="ARBA" id="ARBA00022737"/>
    </source>
</evidence>
<dbReference type="GO" id="GO:0007157">
    <property type="term" value="P:heterophilic cell-cell adhesion via plasma membrane cell adhesion molecules"/>
    <property type="evidence" value="ECO:0007669"/>
    <property type="project" value="UniProtKB-ARBA"/>
</dbReference>
<evidence type="ECO:0000313" key="14">
    <source>
        <dbReference type="Proteomes" id="UP001558652"/>
    </source>
</evidence>